<evidence type="ECO:0000313" key="3">
    <source>
        <dbReference type="EMBL" id="GGP16432.1"/>
    </source>
</evidence>
<dbReference type="CDD" id="cd07381">
    <property type="entry name" value="MPP_CapA"/>
    <property type="match status" value="1"/>
</dbReference>
<evidence type="ECO:0000313" key="4">
    <source>
        <dbReference type="Proteomes" id="UP000641206"/>
    </source>
</evidence>
<comment type="caution">
    <text evidence="3">The sequence shown here is derived from an EMBL/GenBank/DDBJ whole genome shotgun (WGS) entry which is preliminary data.</text>
</comment>
<dbReference type="EMBL" id="BMLW01000019">
    <property type="protein sequence ID" value="GGP16432.1"/>
    <property type="molecule type" value="Genomic_DNA"/>
</dbReference>
<keyword evidence="4" id="KW-1185">Reference proteome</keyword>
<dbReference type="PANTHER" id="PTHR33393:SF13">
    <property type="entry name" value="PGA BIOSYNTHESIS PROTEIN CAPA"/>
    <property type="match status" value="1"/>
</dbReference>
<name>A0ABQ2P323_9BACI</name>
<dbReference type="Pfam" id="PF09587">
    <property type="entry name" value="PGA_cap"/>
    <property type="match status" value="1"/>
</dbReference>
<dbReference type="InterPro" id="IPR019079">
    <property type="entry name" value="Capsule_synth_CapA"/>
</dbReference>
<proteinExistence type="inferred from homology"/>
<dbReference type="SMART" id="SM00854">
    <property type="entry name" value="PGA_cap"/>
    <property type="match status" value="1"/>
</dbReference>
<dbReference type="Proteomes" id="UP000641206">
    <property type="component" value="Unassembled WGS sequence"/>
</dbReference>
<dbReference type="InterPro" id="IPR052169">
    <property type="entry name" value="CW_Biosynth-Accessory"/>
</dbReference>
<protein>
    <recommendedName>
        <fullName evidence="2">Capsule synthesis protein CapA domain-containing protein</fullName>
    </recommendedName>
</protein>
<organism evidence="3 4">
    <name type="scientific">Oceanobacillus neutriphilus</name>
    <dbReference type="NCBI Taxonomy" id="531815"/>
    <lineage>
        <taxon>Bacteria</taxon>
        <taxon>Bacillati</taxon>
        <taxon>Bacillota</taxon>
        <taxon>Bacilli</taxon>
        <taxon>Bacillales</taxon>
        <taxon>Bacillaceae</taxon>
        <taxon>Oceanobacillus</taxon>
    </lineage>
</organism>
<feature type="domain" description="Capsule synthesis protein CapA" evidence="2">
    <location>
        <begin position="7"/>
        <end position="318"/>
    </location>
</feature>
<accession>A0ABQ2P323</accession>
<dbReference type="SUPFAM" id="SSF56300">
    <property type="entry name" value="Metallo-dependent phosphatases"/>
    <property type="match status" value="1"/>
</dbReference>
<gene>
    <name evidence="3" type="ORF">GCM10011346_48460</name>
</gene>
<evidence type="ECO:0000256" key="1">
    <source>
        <dbReference type="ARBA" id="ARBA00005662"/>
    </source>
</evidence>
<comment type="similarity">
    <text evidence="1">Belongs to the CapA family.</text>
</comment>
<sequence>METARMTIAATGDSFITRKLPSYLGHAFQEVSQLLKHADVRFTNLEVTTHQMEGYPSAVSGGTWAMASPDVLHDLKAYGFNLYAWANNHTMDYSQGGLLATQRYLNEHGLIHGGVGENLAEASSPKYLETSSGRVAVISATSTFHESWRAGEQRPDTIGRPGVNPLRYHTTYFVTKPEMEKLQEIANHTFINADHNLAVKEGFEVKKNDEFSFGPLRFKIGETRRKETEPFPSDMERLEKTILEARRQADVVLVSIHSHEMKGENKALPAQFLETAARKCVDSGADAVIGHGPHILRGIEIYRKKPIFYSLGNFIFHNETVSVLPADFYEKYNLNFQHNVADALDQRSDYDTKGLGVNPYVWESVIAKWDMEGENVTGIRLHPIELGYRLPRYRRGWPALSHENQYRILKNLQELSEPYGTNMNIEDGVGIIRF</sequence>
<evidence type="ECO:0000259" key="2">
    <source>
        <dbReference type="SMART" id="SM00854"/>
    </source>
</evidence>
<reference evidence="4" key="1">
    <citation type="journal article" date="2019" name="Int. J. Syst. Evol. Microbiol.">
        <title>The Global Catalogue of Microorganisms (GCM) 10K type strain sequencing project: providing services to taxonomists for standard genome sequencing and annotation.</title>
        <authorList>
            <consortium name="The Broad Institute Genomics Platform"/>
            <consortium name="The Broad Institute Genome Sequencing Center for Infectious Disease"/>
            <person name="Wu L."/>
            <person name="Ma J."/>
        </authorList>
    </citation>
    <scope>NUCLEOTIDE SEQUENCE [LARGE SCALE GENOMIC DNA]</scope>
    <source>
        <strain evidence="4">CGMCC 1.7693</strain>
    </source>
</reference>
<dbReference type="InterPro" id="IPR029052">
    <property type="entry name" value="Metallo-depent_PP-like"/>
</dbReference>
<dbReference type="PANTHER" id="PTHR33393">
    <property type="entry name" value="POLYGLUTAMINE SYNTHESIS ACCESSORY PROTEIN RV0574C-RELATED"/>
    <property type="match status" value="1"/>
</dbReference>